<comment type="caution">
    <text evidence="1">The sequence shown here is derived from an EMBL/GenBank/DDBJ whole genome shotgun (WGS) entry which is preliminary data.</text>
</comment>
<evidence type="ECO:0000313" key="2">
    <source>
        <dbReference type="Proteomes" id="UP000187439"/>
    </source>
</evidence>
<proteinExistence type="predicted"/>
<organism evidence="1 2">
    <name type="scientific">Paenibacillus odorifer</name>
    <dbReference type="NCBI Taxonomy" id="189426"/>
    <lineage>
        <taxon>Bacteria</taxon>
        <taxon>Bacillati</taxon>
        <taxon>Bacillota</taxon>
        <taxon>Bacilli</taxon>
        <taxon>Bacillales</taxon>
        <taxon>Paenibacillaceae</taxon>
        <taxon>Paenibacillus</taxon>
    </lineage>
</organism>
<accession>A0A1R0Y6Q8</accession>
<dbReference type="EMBL" id="MPTC01000003">
    <property type="protein sequence ID" value="OMD43036.1"/>
    <property type="molecule type" value="Genomic_DNA"/>
</dbReference>
<dbReference type="Proteomes" id="UP000187439">
    <property type="component" value="Unassembled WGS sequence"/>
</dbReference>
<sequence>MLMVSRFDSCCRKCGFPVFEGDVFDYQPDTHYKVQCIKCYKEVPPESPCPHYFVWKLVDKYTSSKRHKNYTSGTRNHMVHCYFCKKEFNSAPVKALCFESLITYKHGANSPTYKKEFTILTSNLQRQKPLIKMMASVIYVMLQKNQFPDSLISAANAQIDRLIDIYQGDQTTI</sequence>
<gene>
    <name evidence="1" type="ORF">BSK52_05925</name>
</gene>
<protein>
    <submittedName>
        <fullName evidence="1">Uncharacterized protein</fullName>
    </submittedName>
</protein>
<dbReference type="AlphaFoldDB" id="A0A1R0Y6Q8"/>
<reference evidence="1 2" key="1">
    <citation type="submission" date="2016-10" db="EMBL/GenBank/DDBJ databases">
        <title>Paenibacillus species isolates.</title>
        <authorList>
            <person name="Beno S.M."/>
        </authorList>
    </citation>
    <scope>NUCLEOTIDE SEQUENCE [LARGE SCALE GENOMIC DNA]</scope>
    <source>
        <strain evidence="1 2">FSL H7-0710</strain>
    </source>
</reference>
<name>A0A1R0Y6Q8_9BACL</name>
<evidence type="ECO:0000313" key="1">
    <source>
        <dbReference type="EMBL" id="OMD43036.1"/>
    </source>
</evidence>